<gene>
    <name evidence="2" type="ORF">ACFQGU_00340</name>
</gene>
<reference evidence="3" key="1">
    <citation type="journal article" date="2019" name="Int. J. Syst. Evol. Microbiol.">
        <title>The Global Catalogue of Microorganisms (GCM) 10K type strain sequencing project: providing services to taxonomists for standard genome sequencing and annotation.</title>
        <authorList>
            <consortium name="The Broad Institute Genomics Platform"/>
            <consortium name="The Broad Institute Genome Sequencing Center for Infectious Disease"/>
            <person name="Wu L."/>
            <person name="Ma J."/>
        </authorList>
    </citation>
    <scope>NUCLEOTIDE SEQUENCE [LARGE SCALE GENOMIC DNA]</scope>
    <source>
        <strain evidence="3">CGMCC 4.7317</strain>
    </source>
</reference>
<evidence type="ECO:0000256" key="1">
    <source>
        <dbReference type="SAM" id="Phobius"/>
    </source>
</evidence>
<feature type="transmembrane region" description="Helical" evidence="1">
    <location>
        <begin position="84"/>
        <end position="109"/>
    </location>
</feature>
<sequence length="243" mass="24208">MSETPGYEVGQVVDGRRWNGHDWETVEAQAAEDVTTAEAGFATPQPGTDGSEASAPLLGDPQYGGPAYGAPLAPGATAGGPSPFAAAAPLFLLGVLVAVGVSIAGIMVINSRGGGILWWGGYFVTFGLWRSAFARYKAASAASGSGLGGLGTAVVAVGTVLAVGAAAAFGLAFASDKSTPALAETVGSCYTADGDKVFVVECDSTDATYVALKEVVAETDCPASTIGTIDTATAGRYLCLGLK</sequence>
<dbReference type="Proteomes" id="UP001596138">
    <property type="component" value="Unassembled WGS sequence"/>
</dbReference>
<dbReference type="RefSeq" id="WP_386763356.1">
    <property type="nucleotide sequence ID" value="NZ_JBHSTI010000002.1"/>
</dbReference>
<evidence type="ECO:0008006" key="4">
    <source>
        <dbReference type="Google" id="ProtNLM"/>
    </source>
</evidence>
<evidence type="ECO:0000313" key="2">
    <source>
        <dbReference type="EMBL" id="MFC6236308.1"/>
    </source>
</evidence>
<feature type="transmembrane region" description="Helical" evidence="1">
    <location>
        <begin position="116"/>
        <end position="133"/>
    </location>
</feature>
<comment type="caution">
    <text evidence="2">The sequence shown here is derived from an EMBL/GenBank/DDBJ whole genome shotgun (WGS) entry which is preliminary data.</text>
</comment>
<accession>A0ABW1SV97</accession>
<keyword evidence="3" id="KW-1185">Reference proteome</keyword>
<keyword evidence="1" id="KW-0812">Transmembrane</keyword>
<keyword evidence="1" id="KW-0472">Membrane</keyword>
<proteinExistence type="predicted"/>
<evidence type="ECO:0000313" key="3">
    <source>
        <dbReference type="Proteomes" id="UP001596138"/>
    </source>
</evidence>
<protein>
    <recommendedName>
        <fullName evidence="4">DUF2510 domain-containing protein</fullName>
    </recommendedName>
</protein>
<feature type="transmembrane region" description="Helical" evidence="1">
    <location>
        <begin position="153"/>
        <end position="174"/>
    </location>
</feature>
<keyword evidence="1" id="KW-1133">Transmembrane helix</keyword>
<organism evidence="2 3">
    <name type="scientific">Longivirga aurantiaca</name>
    <dbReference type="NCBI Taxonomy" id="1837743"/>
    <lineage>
        <taxon>Bacteria</taxon>
        <taxon>Bacillati</taxon>
        <taxon>Actinomycetota</taxon>
        <taxon>Actinomycetes</taxon>
        <taxon>Sporichthyales</taxon>
        <taxon>Sporichthyaceae</taxon>
        <taxon>Longivirga</taxon>
    </lineage>
</organism>
<dbReference type="EMBL" id="JBHSTI010000002">
    <property type="protein sequence ID" value="MFC6236308.1"/>
    <property type="molecule type" value="Genomic_DNA"/>
</dbReference>
<name>A0ABW1SV97_9ACTN</name>